<dbReference type="InterPro" id="IPR005202">
    <property type="entry name" value="TF_GRAS"/>
</dbReference>
<evidence type="ECO:0000256" key="3">
    <source>
        <dbReference type="ARBA" id="ARBA00023163"/>
    </source>
</evidence>
<dbReference type="PROSITE" id="PS50985">
    <property type="entry name" value="GRAS"/>
    <property type="match status" value="1"/>
</dbReference>
<evidence type="ECO:0000256" key="2">
    <source>
        <dbReference type="ARBA" id="ARBA00023015"/>
    </source>
</evidence>
<evidence type="ECO:0000256" key="1">
    <source>
        <dbReference type="ARBA" id="ARBA00004123"/>
    </source>
</evidence>
<proteinExistence type="evidence at transcript level"/>
<gene>
    <name evidence="7" type="primary">GRAS</name>
    <name evidence="7" type="ORF">Potri.007G029200</name>
</gene>
<feature type="short sequence motif" description="VHIID" evidence="5">
    <location>
        <begin position="347"/>
        <end position="351"/>
    </location>
</feature>
<evidence type="ECO:0000256" key="5">
    <source>
        <dbReference type="PROSITE-ProRule" id="PRU01191"/>
    </source>
</evidence>
<evidence type="ECO:0000256" key="4">
    <source>
        <dbReference type="ARBA" id="ARBA00023242"/>
    </source>
</evidence>
<dbReference type="PANTHER" id="PTHR31636">
    <property type="entry name" value="OSJNBA0084A10.13 PROTEIN-RELATED"/>
    <property type="match status" value="1"/>
</dbReference>
<evidence type="ECO:0000313" key="7">
    <source>
        <dbReference type="EMBL" id="AXY97720.1"/>
    </source>
</evidence>
<comment type="caution">
    <text evidence="5">Lacks conserved residue(s) required for the propagation of feature annotation.</text>
</comment>
<keyword evidence="2" id="KW-0805">Transcription regulation</keyword>
<keyword evidence="3" id="KW-0804">Transcription</keyword>
<organism evidence="7">
    <name type="scientific">Populus tomentosa</name>
    <name type="common">Chinese white poplar</name>
    <dbReference type="NCBI Taxonomy" id="118781"/>
    <lineage>
        <taxon>Eukaryota</taxon>
        <taxon>Viridiplantae</taxon>
        <taxon>Streptophyta</taxon>
        <taxon>Embryophyta</taxon>
        <taxon>Tracheophyta</taxon>
        <taxon>Spermatophyta</taxon>
        <taxon>Magnoliopsida</taxon>
        <taxon>eudicotyledons</taxon>
        <taxon>Gunneridae</taxon>
        <taxon>Pentapetalae</taxon>
        <taxon>rosids</taxon>
        <taxon>fabids</taxon>
        <taxon>Malpighiales</taxon>
        <taxon>Salicaceae</taxon>
        <taxon>Saliceae</taxon>
        <taxon>Populus</taxon>
    </lineage>
</organism>
<keyword evidence="4" id="KW-0539">Nucleus</keyword>
<evidence type="ECO:0000256" key="6">
    <source>
        <dbReference type="SAM" id="MobiDB-lite"/>
    </source>
</evidence>
<protein>
    <submittedName>
        <fullName evidence="7">GRAS family transcription factor</fullName>
    </submittedName>
</protein>
<feature type="region of interest" description="Disordered" evidence="6">
    <location>
        <begin position="68"/>
        <end position="101"/>
    </location>
</feature>
<comment type="subcellular location">
    <subcellularLocation>
        <location evidence="1">Nucleus</location>
    </subcellularLocation>
</comment>
<name>A0A385JI67_POPTO</name>
<dbReference type="EMBL" id="MF463463">
    <property type="protein sequence ID" value="AXY97720.1"/>
    <property type="molecule type" value="mRNA"/>
</dbReference>
<feature type="region of interest" description="Leucine repeat II (LRII)" evidence="5">
    <location>
        <begin position="398"/>
        <end position="430"/>
    </location>
</feature>
<feature type="region of interest" description="SAW" evidence="5">
    <location>
        <begin position="536"/>
        <end position="605"/>
    </location>
</feature>
<dbReference type="GO" id="GO:0005634">
    <property type="term" value="C:nucleus"/>
    <property type="evidence" value="ECO:0007669"/>
    <property type="project" value="UniProtKB-SubCell"/>
</dbReference>
<sequence>MFACGTFTFCSKVLEFCKYKQRTPSSLAISHFLKHSKQAEKKKIEGVSSTEGLLTFVLLAMKVPVPSPQNSSCNNQSQNPKPVSCNNTNNNSRNIRINPNNQNLCYEPTSVLDLRRSPSPARAGKPAPANDPIEWDDHVLQTLDWDSIMRDLDFHDDSAPALIKNFPQFGPCSESQIQSHNLPEFTASHQMDATQFLHSDFNDMYINSIPTHNLTSLDLSHSFHNNIGNWNAGFDFIQELIKAADCFDTNELQLAQAILERLNHRLQSPIGKPLQRAAFFFKDALQSLLATGSTRPQTNPVIPSWSNIVQTIKAYEAFFRISPIPMFADFTTNQAILDSLNGNSVFLHVIDFDIGFGCHYASLMRELVDKADSCNNLTSPLLRITAVITEDTVIETKLIKERLSQFAHELKIRLHIEFVPFRTFEMLSFKAIEFVDGEKTAVILSPIIFRRLGSTNNVTTFVNDVRRVSPSVVIVVDSEGWTESGTGSSFRRNFVDCLEFYSMMFDSLDAAAITGGDWARKIEIFLLKPKILAAVEGCGRRVASRWREVFVGAGMRPVHLSQFADFQAESLLGKVQVRGFYVAKRLAELVLCWKDRPLIATSAWKC</sequence>
<reference evidence="7" key="1">
    <citation type="journal article" date="2018" name="New Phytol.">
        <title>Genetic variants in microRNA biogenesis genes as novel indicators for secondary growth in Populus.</title>
        <authorList>
            <person name="Chen B."/>
            <person name="Chen J."/>
            <person name="Du Q."/>
            <person name="Zhou D."/>
            <person name="Wang L."/>
            <person name="Xie J."/>
            <person name="Li Y."/>
            <person name="Zhang D."/>
        </authorList>
    </citation>
    <scope>NUCLEOTIDE SEQUENCE</scope>
</reference>
<accession>A0A385JI67</accession>
<dbReference type="Pfam" id="PF03514">
    <property type="entry name" value="GRAS"/>
    <property type="match status" value="1"/>
</dbReference>
<dbReference type="AlphaFoldDB" id="A0A385JI67"/>
<dbReference type="SMR" id="A0A385JI67"/>
<comment type="similarity">
    <text evidence="5">Belongs to the GRAS family.</text>
</comment>